<keyword evidence="2" id="KW-0472">Membrane</keyword>
<feature type="transmembrane region" description="Helical" evidence="2">
    <location>
        <begin position="213"/>
        <end position="235"/>
    </location>
</feature>
<dbReference type="RefSeq" id="WP_122896127.1">
    <property type="nucleotide sequence ID" value="NZ_RHIB01000001.1"/>
</dbReference>
<dbReference type="EMBL" id="RHIB01000001">
    <property type="protein sequence ID" value="RNA68601.1"/>
    <property type="molecule type" value="Genomic_DNA"/>
</dbReference>
<dbReference type="Proteomes" id="UP000278746">
    <property type="component" value="Unassembled WGS sequence"/>
</dbReference>
<gene>
    <name evidence="3" type="ORF">EBO34_01120</name>
</gene>
<name>A0A3M7TTQ8_9BACI</name>
<evidence type="ECO:0000256" key="1">
    <source>
        <dbReference type="SAM" id="MobiDB-lite"/>
    </source>
</evidence>
<organism evidence="3 4">
    <name type="scientific">Alteribacter keqinensis</name>
    <dbReference type="NCBI Taxonomy" id="2483800"/>
    <lineage>
        <taxon>Bacteria</taxon>
        <taxon>Bacillati</taxon>
        <taxon>Bacillota</taxon>
        <taxon>Bacilli</taxon>
        <taxon>Bacillales</taxon>
        <taxon>Bacillaceae</taxon>
        <taxon>Alteribacter</taxon>
    </lineage>
</organism>
<feature type="transmembrane region" description="Helical" evidence="2">
    <location>
        <begin position="180"/>
        <end position="201"/>
    </location>
</feature>
<protein>
    <submittedName>
        <fullName evidence="3">DUF1538 domain-containing protein</fullName>
    </submittedName>
</protein>
<sequence>MITHFFQGFDHILHEVALAVLPLIILFAAFQIFFLRLSLKKVWKMMFGITLTFFGLSFFLQGVGIGFFPAGQAIGEILGQNTRAWLYLPLIGLLFGFVVTFAEPAIRILNHEVEKVTAGSISSNILLFTLSIGVAVSIALSMIRIIVGIPLWMILVPGYLAAFSLVRFSKKRFITIAFDAGGVATGPMTVTFIMAIAVGVANVTEGRDPLLDGFGMISLVALTPILSVLFLGLLYSKKEDADRDYTKKSLQADHHNREKETSQ</sequence>
<feature type="transmembrane region" description="Helical" evidence="2">
    <location>
        <begin position="84"/>
        <end position="102"/>
    </location>
</feature>
<keyword evidence="2" id="KW-0812">Transmembrane</keyword>
<feature type="transmembrane region" description="Helical" evidence="2">
    <location>
        <begin position="12"/>
        <end position="35"/>
    </location>
</feature>
<comment type="caution">
    <text evidence="3">The sequence shown here is derived from an EMBL/GenBank/DDBJ whole genome shotgun (WGS) entry which is preliminary data.</text>
</comment>
<feature type="region of interest" description="Disordered" evidence="1">
    <location>
        <begin position="242"/>
        <end position="263"/>
    </location>
</feature>
<dbReference type="OrthoDB" id="9805989at2"/>
<evidence type="ECO:0000313" key="4">
    <source>
        <dbReference type="Proteomes" id="UP000278746"/>
    </source>
</evidence>
<dbReference type="AlphaFoldDB" id="A0A3M7TTQ8"/>
<dbReference type="InterPro" id="IPR011435">
    <property type="entry name" value="UmpAB"/>
</dbReference>
<dbReference type="Pfam" id="PF07556">
    <property type="entry name" value="DUF1538"/>
    <property type="match status" value="1"/>
</dbReference>
<proteinExistence type="predicted"/>
<feature type="transmembrane region" description="Helical" evidence="2">
    <location>
        <begin position="149"/>
        <end position="168"/>
    </location>
</feature>
<evidence type="ECO:0000313" key="3">
    <source>
        <dbReference type="EMBL" id="RNA68601.1"/>
    </source>
</evidence>
<accession>A0A3M7TTQ8</accession>
<keyword evidence="4" id="KW-1185">Reference proteome</keyword>
<evidence type="ECO:0000256" key="2">
    <source>
        <dbReference type="SAM" id="Phobius"/>
    </source>
</evidence>
<feature type="transmembrane region" description="Helical" evidence="2">
    <location>
        <begin position="47"/>
        <end position="68"/>
    </location>
</feature>
<reference evidence="3 4" key="1">
    <citation type="submission" date="2018-10" db="EMBL/GenBank/DDBJ databases">
        <title>Bacillus Keqinensis sp. nov., a moderately halophilic bacterium isolated from a saline-alkaline lake.</title>
        <authorList>
            <person name="Wang H."/>
        </authorList>
    </citation>
    <scope>NUCLEOTIDE SEQUENCE [LARGE SCALE GENOMIC DNA]</scope>
    <source>
        <strain evidence="3 4">KQ-3</strain>
    </source>
</reference>
<keyword evidence="2" id="KW-1133">Transmembrane helix</keyword>
<feature type="transmembrane region" description="Helical" evidence="2">
    <location>
        <begin position="123"/>
        <end position="143"/>
    </location>
</feature>